<evidence type="ECO:0000313" key="2">
    <source>
        <dbReference type="Proteomes" id="UP000269301"/>
    </source>
</evidence>
<name>A0A495A783_9BACI</name>
<keyword evidence="2" id="KW-1185">Reference proteome</keyword>
<gene>
    <name evidence="1" type="ORF">D8M06_05175</name>
</gene>
<protein>
    <submittedName>
        <fullName evidence="1">Chemotaxis protein</fullName>
    </submittedName>
</protein>
<dbReference type="Proteomes" id="UP000269301">
    <property type="component" value="Unassembled WGS sequence"/>
</dbReference>
<dbReference type="OrthoDB" id="70513at2"/>
<accession>A0A495A783</accession>
<dbReference type="EMBL" id="RBZP01000002">
    <property type="protein sequence ID" value="RKQ35660.1"/>
    <property type="molecule type" value="Genomic_DNA"/>
</dbReference>
<dbReference type="InterPro" id="IPR029058">
    <property type="entry name" value="AB_hydrolase_fold"/>
</dbReference>
<reference evidence="1 2" key="1">
    <citation type="journal article" date="2016" name="Int. J. Syst. Evol. Microbiol.">
        <title>Oceanobacillus halophilus sp. nov., a novel moderately halophilic bacterium from a hypersaline lake.</title>
        <authorList>
            <person name="Amoozegar M.A."/>
            <person name="Bagheri M."/>
            <person name="Makhdoumi A."/>
            <person name="Nikou M.M."/>
            <person name="Fazeli S.A.S."/>
            <person name="Schumann P."/>
            <person name="Sproer C."/>
            <person name="Sanchez-Porro C."/>
            <person name="Ventosa A."/>
        </authorList>
    </citation>
    <scope>NUCLEOTIDE SEQUENCE [LARGE SCALE GENOMIC DNA]</scope>
    <source>
        <strain evidence="1 2">DSM 23996</strain>
    </source>
</reference>
<sequence length="285" mass="32887">MKKKLAVAIFHGAGTPEEDFADAMISKLEKRFRKELNDKQSYEKYFVFKPIHWSTVFEKEQAELWNRLKANEDLDYARLRRFVIEFLADAIAYQPTNQPNQNYDKVHAYVASAINELKEKAGPDAPLCVISHSLGTVVASNYFYDLQYKKEKRGLETRKCTGNSPLEQCETLSLFYTTGSPLALWSLRYIDFGAPITVPSDKIKKLYPQLQGEWINFYDKDDVLAFPLKHINETYNQAVTKDISVNAGGIITSWNPLSHFHYDKNEKVIKTIAKSLVETWRTVNR</sequence>
<dbReference type="SUPFAM" id="SSF53474">
    <property type="entry name" value="alpha/beta-Hydrolases"/>
    <property type="match status" value="1"/>
</dbReference>
<dbReference type="RefSeq" id="WP_121203292.1">
    <property type="nucleotide sequence ID" value="NZ_RBZP01000002.1"/>
</dbReference>
<proteinExistence type="predicted"/>
<dbReference type="AlphaFoldDB" id="A0A495A783"/>
<comment type="caution">
    <text evidence="1">The sequence shown here is derived from an EMBL/GenBank/DDBJ whole genome shotgun (WGS) entry which is preliminary data.</text>
</comment>
<evidence type="ECO:0000313" key="1">
    <source>
        <dbReference type="EMBL" id="RKQ35660.1"/>
    </source>
</evidence>
<organism evidence="1 2">
    <name type="scientific">Oceanobacillus halophilus</name>
    <dbReference type="NCBI Taxonomy" id="930130"/>
    <lineage>
        <taxon>Bacteria</taxon>
        <taxon>Bacillati</taxon>
        <taxon>Bacillota</taxon>
        <taxon>Bacilli</taxon>
        <taxon>Bacillales</taxon>
        <taxon>Bacillaceae</taxon>
        <taxon>Oceanobacillus</taxon>
    </lineage>
</organism>